<keyword evidence="4" id="KW-1185">Reference proteome</keyword>
<comment type="caution">
    <text evidence="3">The sequence shown here is derived from an EMBL/GenBank/DDBJ whole genome shotgun (WGS) entry which is preliminary data.</text>
</comment>
<proteinExistence type="predicted"/>
<feature type="transmembrane region" description="Helical" evidence="2">
    <location>
        <begin position="175"/>
        <end position="196"/>
    </location>
</feature>
<sequence>MDWTACVLRLYQPEFDRRVSTRGKDPSIATRRVHSHVPINATSHAWMKRRVDFGKAHSPSSRGDRTPGDFGGAPVSSFLSASNHQVSKPLLPGSNPNGEGQSDIAASSPSAASSPPSASGPTVNSASRTRRSFTLVAAPEDEDGGWGPFPEAVWATSWAVLQLSKRALPILVSEFGWYTIPAVSIGAFIYLGFVAAGKEIEQPFTSYFAQATTRTTRRPRHVLPVIMPFCKEQIKCFKATNISNNCGQGDDSYDTSQPDDSYNLQYDS</sequence>
<dbReference type="AlphaFoldDB" id="A0AAD6ZE13"/>
<evidence type="ECO:0000256" key="1">
    <source>
        <dbReference type="SAM" id="MobiDB-lite"/>
    </source>
</evidence>
<name>A0AAD6ZE13_9AGAR</name>
<reference evidence="3" key="1">
    <citation type="submission" date="2023-03" db="EMBL/GenBank/DDBJ databases">
        <title>Massive genome expansion in bonnet fungi (Mycena s.s.) driven by repeated elements and novel gene families across ecological guilds.</title>
        <authorList>
            <consortium name="Lawrence Berkeley National Laboratory"/>
            <person name="Harder C.B."/>
            <person name="Miyauchi S."/>
            <person name="Viragh M."/>
            <person name="Kuo A."/>
            <person name="Thoen E."/>
            <person name="Andreopoulos B."/>
            <person name="Lu D."/>
            <person name="Skrede I."/>
            <person name="Drula E."/>
            <person name="Henrissat B."/>
            <person name="Morin E."/>
            <person name="Kohler A."/>
            <person name="Barry K."/>
            <person name="LaButti K."/>
            <person name="Morin E."/>
            <person name="Salamov A."/>
            <person name="Lipzen A."/>
            <person name="Mereny Z."/>
            <person name="Hegedus B."/>
            <person name="Baldrian P."/>
            <person name="Stursova M."/>
            <person name="Weitz H."/>
            <person name="Taylor A."/>
            <person name="Grigoriev I.V."/>
            <person name="Nagy L.G."/>
            <person name="Martin F."/>
            <person name="Kauserud H."/>
        </authorList>
    </citation>
    <scope>NUCLEOTIDE SEQUENCE</scope>
    <source>
        <strain evidence="3">CBHHK002</strain>
    </source>
</reference>
<dbReference type="Proteomes" id="UP001218218">
    <property type="component" value="Unassembled WGS sequence"/>
</dbReference>
<accession>A0AAD6ZE13</accession>
<gene>
    <name evidence="3" type="ORF">DFH08DRAFT_819640</name>
</gene>
<evidence type="ECO:0000256" key="2">
    <source>
        <dbReference type="SAM" id="Phobius"/>
    </source>
</evidence>
<evidence type="ECO:0000313" key="4">
    <source>
        <dbReference type="Proteomes" id="UP001218218"/>
    </source>
</evidence>
<evidence type="ECO:0000313" key="3">
    <source>
        <dbReference type="EMBL" id="KAJ7318749.1"/>
    </source>
</evidence>
<feature type="compositionally biased region" description="Polar residues" evidence="1">
    <location>
        <begin position="77"/>
        <end position="86"/>
    </location>
</feature>
<feature type="compositionally biased region" description="Low complexity" evidence="1">
    <location>
        <begin position="105"/>
        <end position="119"/>
    </location>
</feature>
<organism evidence="3 4">
    <name type="scientific">Mycena albidolilacea</name>
    <dbReference type="NCBI Taxonomy" id="1033008"/>
    <lineage>
        <taxon>Eukaryota</taxon>
        <taxon>Fungi</taxon>
        <taxon>Dikarya</taxon>
        <taxon>Basidiomycota</taxon>
        <taxon>Agaricomycotina</taxon>
        <taxon>Agaricomycetes</taxon>
        <taxon>Agaricomycetidae</taxon>
        <taxon>Agaricales</taxon>
        <taxon>Marasmiineae</taxon>
        <taxon>Mycenaceae</taxon>
        <taxon>Mycena</taxon>
    </lineage>
</organism>
<keyword evidence="2" id="KW-0812">Transmembrane</keyword>
<keyword evidence="2" id="KW-0472">Membrane</keyword>
<keyword evidence="2" id="KW-1133">Transmembrane helix</keyword>
<feature type="compositionally biased region" description="Polar residues" evidence="1">
    <location>
        <begin position="254"/>
        <end position="268"/>
    </location>
</feature>
<protein>
    <submittedName>
        <fullName evidence="3">Uncharacterized protein</fullName>
    </submittedName>
</protein>
<feature type="region of interest" description="Disordered" evidence="1">
    <location>
        <begin position="248"/>
        <end position="268"/>
    </location>
</feature>
<feature type="region of interest" description="Disordered" evidence="1">
    <location>
        <begin position="54"/>
        <end position="127"/>
    </location>
</feature>
<dbReference type="EMBL" id="JARIHO010000056">
    <property type="protein sequence ID" value="KAJ7318749.1"/>
    <property type="molecule type" value="Genomic_DNA"/>
</dbReference>